<dbReference type="OrthoDB" id="10617189at2759"/>
<dbReference type="AlphaFoldDB" id="A0A8H4EP89"/>
<comment type="caution">
    <text evidence="1">The sequence shown here is derived from an EMBL/GenBank/DDBJ whole genome shotgun (WGS) entry which is preliminary data.</text>
</comment>
<evidence type="ECO:0000313" key="2">
    <source>
        <dbReference type="Proteomes" id="UP000439903"/>
    </source>
</evidence>
<gene>
    <name evidence="1" type="ORF">F8M41_013615</name>
</gene>
<organism evidence="1 2">
    <name type="scientific">Gigaspora margarita</name>
    <dbReference type="NCBI Taxonomy" id="4874"/>
    <lineage>
        <taxon>Eukaryota</taxon>
        <taxon>Fungi</taxon>
        <taxon>Fungi incertae sedis</taxon>
        <taxon>Mucoromycota</taxon>
        <taxon>Glomeromycotina</taxon>
        <taxon>Glomeromycetes</taxon>
        <taxon>Diversisporales</taxon>
        <taxon>Gigasporaceae</taxon>
        <taxon>Gigaspora</taxon>
    </lineage>
</organism>
<protein>
    <submittedName>
        <fullName evidence="1">Uncharacterized protein</fullName>
    </submittedName>
</protein>
<reference evidence="1 2" key="1">
    <citation type="journal article" date="2019" name="Environ. Microbiol.">
        <title>At the nexus of three kingdoms: the genome of the mycorrhizal fungus Gigaspora margarita provides insights into plant, endobacterial and fungal interactions.</title>
        <authorList>
            <person name="Venice F."/>
            <person name="Ghignone S."/>
            <person name="Salvioli di Fossalunga A."/>
            <person name="Amselem J."/>
            <person name="Novero M."/>
            <person name="Xianan X."/>
            <person name="Sedzielewska Toro K."/>
            <person name="Morin E."/>
            <person name="Lipzen A."/>
            <person name="Grigoriev I.V."/>
            <person name="Henrissat B."/>
            <person name="Martin F.M."/>
            <person name="Bonfante P."/>
        </authorList>
    </citation>
    <scope>NUCLEOTIDE SEQUENCE [LARGE SCALE GENOMIC DNA]</scope>
    <source>
        <strain evidence="1 2">BEG34</strain>
    </source>
</reference>
<dbReference type="Proteomes" id="UP000439903">
    <property type="component" value="Unassembled WGS sequence"/>
</dbReference>
<accession>A0A8H4EP89</accession>
<name>A0A8H4EP89_GIGMA</name>
<sequence>MAKEEKKGIQELLKASGLEKNEDKTFTYCQKFAEIRTANGTCTIKTYFEKESEVKRIDVRPEDHQAPDGSQRSFDMRNAFRFYYMGSIAVAQNKVVTNKDIKSVEVGIESQTLPYNLKPIEAAKTSYVSVMIEPDFKQRAKSKKESPMDLRKTVKIDDVNKIKVE</sequence>
<dbReference type="EMBL" id="WTPW01000278">
    <property type="protein sequence ID" value="KAF0527517.1"/>
    <property type="molecule type" value="Genomic_DNA"/>
</dbReference>
<evidence type="ECO:0000313" key="1">
    <source>
        <dbReference type="EMBL" id="KAF0527517.1"/>
    </source>
</evidence>
<proteinExistence type="predicted"/>
<keyword evidence="2" id="KW-1185">Reference proteome</keyword>